<evidence type="ECO:0000256" key="1">
    <source>
        <dbReference type="SAM" id="Phobius"/>
    </source>
</evidence>
<protein>
    <recommendedName>
        <fullName evidence="4">Isoprenylcysteine carboxylmethyltransferase family protein</fullName>
    </recommendedName>
</protein>
<evidence type="ECO:0008006" key="4">
    <source>
        <dbReference type="Google" id="ProtNLM"/>
    </source>
</evidence>
<sequence>MTMEAILLALTSLAPFASFVWGVVAHFRKSAATPRGMKALSVFNASGYAIFLLYLRHEARLTEAATATAIVLFGLSAALFWWTARATRAAPPRIAHSADGADTLYRHGPYAFARHPFYLSYMIFWVASAVGVGGVQWLVCGALIGWYALLARSEERRFSSSALAAGYMEYRRQTAMFVPKLTKSTPGRKP</sequence>
<feature type="transmembrane region" description="Helical" evidence="1">
    <location>
        <begin position="67"/>
        <end position="84"/>
    </location>
</feature>
<feature type="transmembrane region" description="Helical" evidence="1">
    <location>
        <begin position="122"/>
        <end position="149"/>
    </location>
</feature>
<organism evidence="2 3">
    <name type="scientific">Acetobacter nitrogenifigens DSM 23921 = NBRC 105050</name>
    <dbReference type="NCBI Taxonomy" id="1120919"/>
    <lineage>
        <taxon>Bacteria</taxon>
        <taxon>Pseudomonadati</taxon>
        <taxon>Pseudomonadota</taxon>
        <taxon>Alphaproteobacteria</taxon>
        <taxon>Acetobacterales</taxon>
        <taxon>Acetobacteraceae</taxon>
        <taxon>Acetobacter</taxon>
    </lineage>
</organism>
<dbReference type="EMBL" id="BJYF01000011">
    <property type="protein sequence ID" value="GEN60173.1"/>
    <property type="molecule type" value="Genomic_DNA"/>
</dbReference>
<comment type="caution">
    <text evidence="2">The sequence shown here is derived from an EMBL/GenBank/DDBJ whole genome shotgun (WGS) entry which is preliminary data.</text>
</comment>
<name>A0A511XB26_9PROT</name>
<dbReference type="RefSeq" id="WP_051291961.1">
    <property type="nucleotide sequence ID" value="NZ_AUBI01000003.1"/>
</dbReference>
<keyword evidence="1" id="KW-0472">Membrane</keyword>
<reference evidence="2 3" key="1">
    <citation type="submission" date="2019-07" db="EMBL/GenBank/DDBJ databases">
        <title>Whole genome shotgun sequence of Acetobacter nitrogenifigens NBRC 105050.</title>
        <authorList>
            <person name="Hosoyama A."/>
            <person name="Uohara A."/>
            <person name="Ohji S."/>
            <person name="Ichikawa N."/>
        </authorList>
    </citation>
    <scope>NUCLEOTIDE SEQUENCE [LARGE SCALE GENOMIC DNA]</scope>
    <source>
        <strain evidence="2 3">NBRC 105050</strain>
    </source>
</reference>
<dbReference type="Proteomes" id="UP000321635">
    <property type="component" value="Unassembled WGS sequence"/>
</dbReference>
<dbReference type="AlphaFoldDB" id="A0A511XB26"/>
<keyword evidence="1" id="KW-1133">Transmembrane helix</keyword>
<dbReference type="OrthoDB" id="9816156at2"/>
<keyword evidence="1" id="KW-0812">Transmembrane</keyword>
<dbReference type="STRING" id="1120919.GCA_000429165_01031"/>
<feature type="transmembrane region" description="Helical" evidence="1">
    <location>
        <begin position="38"/>
        <end position="55"/>
    </location>
</feature>
<proteinExistence type="predicted"/>
<evidence type="ECO:0000313" key="2">
    <source>
        <dbReference type="EMBL" id="GEN60173.1"/>
    </source>
</evidence>
<accession>A0A511XB26</accession>
<evidence type="ECO:0000313" key="3">
    <source>
        <dbReference type="Proteomes" id="UP000321635"/>
    </source>
</evidence>
<dbReference type="Gene3D" id="1.20.120.1630">
    <property type="match status" value="1"/>
</dbReference>
<keyword evidence="3" id="KW-1185">Reference proteome</keyword>
<gene>
    <name evidence="2" type="ORF">ANI02nite_20570</name>
</gene>